<accession>A0A7I8DPU9</accession>
<dbReference type="KEGG" id="acht:bsdcttw_27380"/>
<keyword evidence="2" id="KW-1185">Reference proteome</keyword>
<reference evidence="1 2" key="2">
    <citation type="submission" date="2020-08" db="EMBL/GenBank/DDBJ databases">
        <authorList>
            <person name="Ueki A."/>
            <person name="Tonouchi A."/>
        </authorList>
    </citation>
    <scope>NUCLEOTIDE SEQUENCE [LARGE SCALE GENOMIC DNA]</scope>
    <source>
        <strain evidence="1 2">CTTW</strain>
    </source>
</reference>
<evidence type="ECO:0000313" key="1">
    <source>
        <dbReference type="EMBL" id="BCJ99697.1"/>
    </source>
</evidence>
<gene>
    <name evidence="1" type="ORF">bsdcttw_27380</name>
</gene>
<proteinExistence type="predicted"/>
<dbReference type="Proteomes" id="UP000515703">
    <property type="component" value="Chromosome"/>
</dbReference>
<protein>
    <submittedName>
        <fullName evidence="1">Uncharacterized protein</fullName>
    </submittedName>
</protein>
<dbReference type="AlphaFoldDB" id="A0A7I8DPU9"/>
<organism evidence="1 2">
    <name type="scientific">Anaerocolumna chitinilytica</name>
    <dbReference type="NCBI Taxonomy" id="1727145"/>
    <lineage>
        <taxon>Bacteria</taxon>
        <taxon>Bacillati</taxon>
        <taxon>Bacillota</taxon>
        <taxon>Clostridia</taxon>
        <taxon>Lachnospirales</taxon>
        <taxon>Lachnospiraceae</taxon>
        <taxon>Anaerocolumna</taxon>
    </lineage>
</organism>
<sequence>MRRYALPFVAAGCENRTASLNFSFTGQLPVPVTLNARNPTLLYSFLTKATITEMIKASKSKIKKYTIRYL</sequence>
<name>A0A7I8DPU9_9FIRM</name>
<dbReference type="EMBL" id="AP023368">
    <property type="protein sequence ID" value="BCJ99697.1"/>
    <property type="molecule type" value="Genomic_DNA"/>
</dbReference>
<evidence type="ECO:0000313" key="2">
    <source>
        <dbReference type="Proteomes" id="UP000515703"/>
    </source>
</evidence>
<reference evidence="1 2" key="1">
    <citation type="submission" date="2020-08" db="EMBL/GenBank/DDBJ databases">
        <title>Draft genome sequencing of an Anaerocolumna strain isolated from anoxic soil subjected to BSD treatment.</title>
        <authorList>
            <person name="Uek A."/>
            <person name="Tonouchi A."/>
        </authorList>
    </citation>
    <scope>NUCLEOTIDE SEQUENCE [LARGE SCALE GENOMIC DNA]</scope>
    <source>
        <strain evidence="1 2">CTTW</strain>
    </source>
</reference>